<name>A0ABX0WDY3_9RHOB</name>
<proteinExistence type="predicted"/>
<sequence>MLEATEVVVAGPEAVVAIEVDFPVRQDRGLLAPELDHPQGHAPQLDRPRARRLSLQLGRRRNLQPVPRLGPQRNL</sequence>
<reference evidence="2 3" key="1">
    <citation type="submission" date="2018-05" db="EMBL/GenBank/DDBJ databases">
        <authorList>
            <person name="Zhang Y.-J."/>
        </authorList>
    </citation>
    <scope>NUCLEOTIDE SEQUENCE [LARGE SCALE GENOMIC DNA]</scope>
    <source>
        <strain evidence="2 3">CY04</strain>
    </source>
</reference>
<protein>
    <submittedName>
        <fullName evidence="2">Uncharacterized protein</fullName>
    </submittedName>
</protein>
<evidence type="ECO:0000256" key="1">
    <source>
        <dbReference type="SAM" id="MobiDB-lite"/>
    </source>
</evidence>
<evidence type="ECO:0000313" key="3">
    <source>
        <dbReference type="Proteomes" id="UP001429564"/>
    </source>
</evidence>
<feature type="region of interest" description="Disordered" evidence="1">
    <location>
        <begin position="55"/>
        <end position="75"/>
    </location>
</feature>
<evidence type="ECO:0000313" key="2">
    <source>
        <dbReference type="EMBL" id="NIZ63004.1"/>
    </source>
</evidence>
<dbReference type="Proteomes" id="UP001429564">
    <property type="component" value="Unassembled WGS sequence"/>
</dbReference>
<gene>
    <name evidence="2" type="ORF">DL239_18730</name>
</gene>
<comment type="caution">
    <text evidence="2">The sequence shown here is derived from an EMBL/GenBank/DDBJ whole genome shotgun (WGS) entry which is preliminary data.</text>
</comment>
<accession>A0ABX0WDY3</accession>
<keyword evidence="3" id="KW-1185">Reference proteome</keyword>
<dbReference type="EMBL" id="QHLQ01000025">
    <property type="protein sequence ID" value="NIZ63004.1"/>
    <property type="molecule type" value="Genomic_DNA"/>
</dbReference>
<organism evidence="2 3">
    <name type="scientific">Parasedimentitalea denitrificans</name>
    <dbReference type="NCBI Taxonomy" id="2211118"/>
    <lineage>
        <taxon>Bacteria</taxon>
        <taxon>Pseudomonadati</taxon>
        <taxon>Pseudomonadota</taxon>
        <taxon>Alphaproteobacteria</taxon>
        <taxon>Rhodobacterales</taxon>
        <taxon>Paracoccaceae</taxon>
        <taxon>Parasedimentitalea</taxon>
    </lineage>
</organism>